<comment type="caution">
    <text evidence="1">The sequence shown here is derived from an EMBL/GenBank/DDBJ whole genome shotgun (WGS) entry which is preliminary data.</text>
</comment>
<accession>A0A4R4E1D9</accession>
<protein>
    <recommendedName>
        <fullName evidence="3">Cell division inhibitor</fullName>
    </recommendedName>
</protein>
<evidence type="ECO:0008006" key="3">
    <source>
        <dbReference type="Google" id="ProtNLM"/>
    </source>
</evidence>
<evidence type="ECO:0000313" key="2">
    <source>
        <dbReference type="Proteomes" id="UP000295164"/>
    </source>
</evidence>
<organism evidence="1 2">
    <name type="scientific">Flaviaesturariibacter aridisoli</name>
    <dbReference type="NCBI Taxonomy" id="2545761"/>
    <lineage>
        <taxon>Bacteria</taxon>
        <taxon>Pseudomonadati</taxon>
        <taxon>Bacteroidota</taxon>
        <taxon>Chitinophagia</taxon>
        <taxon>Chitinophagales</taxon>
        <taxon>Chitinophagaceae</taxon>
        <taxon>Flaviaestuariibacter</taxon>
    </lineage>
</organism>
<dbReference type="SUPFAM" id="SSF55961">
    <property type="entry name" value="Bet v1-like"/>
    <property type="match status" value="1"/>
</dbReference>
<keyword evidence="2" id="KW-1185">Reference proteome</keyword>
<name>A0A4R4E1D9_9BACT</name>
<dbReference type="AlphaFoldDB" id="A0A4R4E1D9"/>
<dbReference type="EMBL" id="SKFH01000027">
    <property type="protein sequence ID" value="TCZ68401.1"/>
    <property type="molecule type" value="Genomic_DNA"/>
</dbReference>
<dbReference type="InterPro" id="IPR023393">
    <property type="entry name" value="START-like_dom_sf"/>
</dbReference>
<dbReference type="Gene3D" id="3.30.530.20">
    <property type="match status" value="1"/>
</dbReference>
<dbReference type="CDD" id="cd07820">
    <property type="entry name" value="SRPBCC_3"/>
    <property type="match status" value="1"/>
</dbReference>
<reference evidence="1 2" key="1">
    <citation type="submission" date="2019-03" db="EMBL/GenBank/DDBJ databases">
        <authorList>
            <person name="Kim M.K.M."/>
        </authorList>
    </citation>
    <scope>NUCLEOTIDE SEQUENCE [LARGE SCALE GENOMIC DNA]</scope>
    <source>
        <strain evidence="1 2">17J68-15</strain>
    </source>
</reference>
<sequence>MSVYVLKQVQRMPIGLEQAWDFFSHPKNLALITPEKLNLKFTNELYREEAYPGQIITYKVRPLFGIPLFWMTEITQVQRPHFFVDEQRQGPYALWHHEHHFKEIPGGVEMTDIVHYRLPFGFLGRLGSSFIKKQLDDLFAYRREKITQLLGTLG</sequence>
<proteinExistence type="predicted"/>
<dbReference type="OrthoDB" id="9793552at2"/>
<gene>
    <name evidence="1" type="ORF">E0486_14050</name>
</gene>
<evidence type="ECO:0000313" key="1">
    <source>
        <dbReference type="EMBL" id="TCZ68401.1"/>
    </source>
</evidence>
<dbReference type="RefSeq" id="WP_131852870.1">
    <property type="nucleotide sequence ID" value="NZ_SKFH01000027.1"/>
</dbReference>
<dbReference type="Proteomes" id="UP000295164">
    <property type="component" value="Unassembled WGS sequence"/>
</dbReference>